<dbReference type="VEuPathDB" id="FungiDB:BD410DRAFT_178693"/>
<name>A0A4Y7Q6R1_9AGAM</name>
<dbReference type="Proteomes" id="UP000294933">
    <property type="component" value="Unassembled WGS sequence"/>
</dbReference>
<reference evidence="1 2" key="1">
    <citation type="submission" date="2018-06" db="EMBL/GenBank/DDBJ databases">
        <title>A transcriptomic atlas of mushroom development highlights an independent origin of complex multicellularity.</title>
        <authorList>
            <consortium name="DOE Joint Genome Institute"/>
            <person name="Krizsan K."/>
            <person name="Almasi E."/>
            <person name="Merenyi Z."/>
            <person name="Sahu N."/>
            <person name="Viragh M."/>
            <person name="Koszo T."/>
            <person name="Mondo S."/>
            <person name="Kiss B."/>
            <person name="Balint B."/>
            <person name="Kues U."/>
            <person name="Barry K."/>
            <person name="Hegedus J.C."/>
            <person name="Henrissat B."/>
            <person name="Johnson J."/>
            <person name="Lipzen A."/>
            <person name="Ohm R."/>
            <person name="Nagy I."/>
            <person name="Pangilinan J."/>
            <person name="Yan J."/>
            <person name="Xiong Y."/>
            <person name="Grigoriev I.V."/>
            <person name="Hibbett D.S."/>
            <person name="Nagy L.G."/>
        </authorList>
    </citation>
    <scope>NUCLEOTIDE SEQUENCE [LARGE SCALE GENOMIC DNA]</scope>
    <source>
        <strain evidence="1 2">SZMC22713</strain>
    </source>
</reference>
<evidence type="ECO:0000313" key="2">
    <source>
        <dbReference type="Proteomes" id="UP000294933"/>
    </source>
</evidence>
<accession>A0A4Y7Q6R1</accession>
<evidence type="ECO:0000313" key="1">
    <source>
        <dbReference type="EMBL" id="TDL23333.1"/>
    </source>
</evidence>
<dbReference type="AlphaFoldDB" id="A0A4Y7Q6R1"/>
<protein>
    <submittedName>
        <fullName evidence="1">Uncharacterized protein</fullName>
    </submittedName>
</protein>
<proteinExistence type="predicted"/>
<gene>
    <name evidence="1" type="ORF">BD410DRAFT_178693</name>
</gene>
<organism evidence="1 2">
    <name type="scientific">Rickenella mellea</name>
    <dbReference type="NCBI Taxonomy" id="50990"/>
    <lineage>
        <taxon>Eukaryota</taxon>
        <taxon>Fungi</taxon>
        <taxon>Dikarya</taxon>
        <taxon>Basidiomycota</taxon>
        <taxon>Agaricomycotina</taxon>
        <taxon>Agaricomycetes</taxon>
        <taxon>Hymenochaetales</taxon>
        <taxon>Rickenellaceae</taxon>
        <taxon>Rickenella</taxon>
    </lineage>
</organism>
<dbReference type="EMBL" id="ML170171">
    <property type="protein sequence ID" value="TDL23333.1"/>
    <property type="molecule type" value="Genomic_DNA"/>
</dbReference>
<keyword evidence="2" id="KW-1185">Reference proteome</keyword>
<sequence>MSRKYFWAYSGAFSIKARINQSHPSSNYSPDFEHTELTNMRFNQILTASFIYLAAGAFAQQCNQGGGFFLCSDAQTACNTVTANPVTLGSGQTAKQIGGFGTAEVWLTRAKSSKTNGNLNTLCNQIVAGCCAGVTSAQKSTIPLESGEQGSVQIITS</sequence>